<keyword evidence="2" id="KW-1185">Reference proteome</keyword>
<dbReference type="AlphaFoldDB" id="A0A7X0DNJ8"/>
<organism evidence="1 2">
    <name type="scientific">Novispirillum itersonii</name>
    <name type="common">Aquaspirillum itersonii</name>
    <dbReference type="NCBI Taxonomy" id="189"/>
    <lineage>
        <taxon>Bacteria</taxon>
        <taxon>Pseudomonadati</taxon>
        <taxon>Pseudomonadota</taxon>
        <taxon>Alphaproteobacteria</taxon>
        <taxon>Rhodospirillales</taxon>
        <taxon>Novispirillaceae</taxon>
        <taxon>Novispirillum</taxon>
    </lineage>
</organism>
<protein>
    <submittedName>
        <fullName evidence="1">Uncharacterized protein</fullName>
    </submittedName>
</protein>
<accession>A0A7X0DNJ8</accession>
<sequence>MTEALSPGLMAFAVGMQDRPVVPDGWDMVLNLSQPAVRSLVWRNWDGAMGAGDRDRPLLWVAPGEVEGQHDIVVVRSALPRPAVRLNPENHAVDLHFGIDTGTLRVGKVSAALLRGMPDRRALVDHDAVAWAAPVAITPQDPLQLTGSLPVTAGLVTGAGPDSGAGGRGFSIGLALTDPPFVLSGMQNGLLSDALNQPLQGWVAAQHLSGQIGMIALPDGRGPTVLTPTTVSARVATASDGQPVLQILTGASFGAAVPAMGAPAPSPDAHDFSLMVSSKATMAMIASGYNLGRGVVKLVSVPPEDGQPHWFAQVHQPMVFEGRFGNQNGEIYLTDRASFTMGFGGSTDTGLTLFTRTDPASTVRLELDLAAQYPVAISGIGEGQVVGLRDGSQSVTGDGFYEAIVKPQLEAFLYGDIRTDMAQVRMTALSDLVLKDLTLSGHGLLFETAALPAELLVTGRLIPTA</sequence>
<evidence type="ECO:0000313" key="2">
    <source>
        <dbReference type="Proteomes" id="UP000544872"/>
    </source>
</evidence>
<evidence type="ECO:0000313" key="1">
    <source>
        <dbReference type="EMBL" id="MBB6212223.1"/>
    </source>
</evidence>
<name>A0A7X0DNJ8_NOVIT</name>
<dbReference type="RefSeq" id="WP_184265770.1">
    <property type="nucleotide sequence ID" value="NZ_JACIIX010000018.1"/>
</dbReference>
<gene>
    <name evidence="1" type="ORF">FHS48_003672</name>
</gene>
<dbReference type="EMBL" id="JACIIX010000018">
    <property type="protein sequence ID" value="MBB6212223.1"/>
    <property type="molecule type" value="Genomic_DNA"/>
</dbReference>
<comment type="caution">
    <text evidence="1">The sequence shown here is derived from an EMBL/GenBank/DDBJ whole genome shotgun (WGS) entry which is preliminary data.</text>
</comment>
<dbReference type="Proteomes" id="UP000544872">
    <property type="component" value="Unassembled WGS sequence"/>
</dbReference>
<proteinExistence type="predicted"/>
<reference evidence="1 2" key="1">
    <citation type="submission" date="2020-08" db="EMBL/GenBank/DDBJ databases">
        <title>Genomic Encyclopedia of Type Strains, Phase IV (KMG-IV): sequencing the most valuable type-strain genomes for metagenomic binning, comparative biology and taxonomic classification.</title>
        <authorList>
            <person name="Goeker M."/>
        </authorList>
    </citation>
    <scope>NUCLEOTIDE SEQUENCE [LARGE SCALE GENOMIC DNA]</scope>
    <source>
        <strain evidence="1 2">DSM 11590</strain>
    </source>
</reference>